<dbReference type="InterPro" id="IPR058347">
    <property type="entry name" value="DUF8034"/>
</dbReference>
<feature type="region of interest" description="Disordered" evidence="1">
    <location>
        <begin position="1"/>
        <end position="26"/>
    </location>
</feature>
<sequence>MPIGPADRVSDQDTSASVGPVSSPEVRAGVPLLEPPGWAVAQRALFDLLDYAWRRFTRDFTGPDGRLTYNGRLTTRDGVDDFYEVFFNWPQLYLLGGADDLLPASEKHWEGVTRHLTDLDMLRDEFDRGYDWFHQGESLLLLYFLCMAAPERWSERALRFAELYVDPAKGNYDPEHRIIRRPHNGSDPERRGLFDGRAYPWLPKEAQAYGFPLDWILPPDAPSPALSEDPRLGREMCDRMGVGDTAVNLAVASLVLNAWILSGEERYRDWITEYVGAWRARTESNGGLIPDNVGPDGVVGSLLEGRWYGGHYGWSWPHGWHSVGHAACVAALAAATVTGNDDFLDMVVTSLDTVIGNGKVMPFTEADSSLPSKWHAQLGPDVHTPTLHVPFRRRDSGWFDYNPVTPAVPVALWHHTASVADRARLERLREASAVDWRTVRAFRAKEESGHEEAWFAFLAGDNPAYPERILAAAQAQVRHRLARMDRYRGQDVPEADIHLWQQSNPVVTEALVQLTWGGPQILYNGGLQQARVRYYDAGARRAGLPPEVAALVTSIVPEATTVELVNLSPESARTVVVQAGAFAEHTITSVRFTTCEDDSWAGDLYDYGHREPMVTEAEAVVGGSLLTVRLPASTRIQLTLHLELRTQTPSYRTPFCTDCAEGSAFGSGNAENTR</sequence>
<evidence type="ECO:0000313" key="2">
    <source>
        <dbReference type="EMBL" id="NIY69405.1"/>
    </source>
</evidence>
<reference evidence="2 3" key="1">
    <citation type="submission" date="2020-02" db="EMBL/GenBank/DDBJ databases">
        <title>Streptomyces malaysiensis DSM14702 (JHCC583434, PFL_A843) Genome sequencing and assembly.</title>
        <authorList>
            <person name="Samborskyy M."/>
        </authorList>
    </citation>
    <scope>NUCLEOTIDE SEQUENCE [LARGE SCALE GENOMIC DNA]</scope>
    <source>
        <strain evidence="2 3">DSM 14702</strain>
    </source>
</reference>
<dbReference type="EMBL" id="JAALLH010000002">
    <property type="protein sequence ID" value="NIY69405.1"/>
    <property type="molecule type" value="Genomic_DNA"/>
</dbReference>
<name>A0A7X5XA37_STRMQ</name>
<dbReference type="Pfam" id="PF26099">
    <property type="entry name" value="DUF8034"/>
    <property type="match status" value="1"/>
</dbReference>
<evidence type="ECO:0000256" key="1">
    <source>
        <dbReference type="SAM" id="MobiDB-lite"/>
    </source>
</evidence>
<accession>A0A7X5XA37</accession>
<proteinExistence type="predicted"/>
<evidence type="ECO:0000313" key="3">
    <source>
        <dbReference type="Proteomes" id="UP000536624"/>
    </source>
</evidence>
<dbReference type="AlphaFoldDB" id="A0A7X5XA37"/>
<dbReference type="Proteomes" id="UP000536624">
    <property type="component" value="Unassembled WGS sequence"/>
</dbReference>
<dbReference type="GO" id="GO:0005975">
    <property type="term" value="P:carbohydrate metabolic process"/>
    <property type="evidence" value="ECO:0007669"/>
    <property type="project" value="InterPro"/>
</dbReference>
<comment type="caution">
    <text evidence="2">The sequence shown here is derived from an EMBL/GenBank/DDBJ whole genome shotgun (WGS) entry which is preliminary data.</text>
</comment>
<protein>
    <submittedName>
        <fullName evidence="2">Uncharacterized protein</fullName>
    </submittedName>
</protein>
<organism evidence="2 3">
    <name type="scientific">Streptomyces malaysiensis</name>
    <dbReference type="NCBI Taxonomy" id="92644"/>
    <lineage>
        <taxon>Bacteria</taxon>
        <taxon>Bacillati</taxon>
        <taxon>Actinomycetota</taxon>
        <taxon>Actinomycetes</taxon>
        <taxon>Kitasatosporales</taxon>
        <taxon>Streptomycetaceae</taxon>
        <taxon>Streptomyces</taxon>
        <taxon>Streptomyces violaceusniger group</taxon>
    </lineage>
</organism>
<dbReference type="InterPro" id="IPR008928">
    <property type="entry name" value="6-hairpin_glycosidase_sf"/>
</dbReference>
<dbReference type="SUPFAM" id="SSF48208">
    <property type="entry name" value="Six-hairpin glycosidases"/>
    <property type="match status" value="1"/>
</dbReference>
<dbReference type="RefSeq" id="WP_167504637.1">
    <property type="nucleotide sequence ID" value="NZ_JAALLH010000002.1"/>
</dbReference>
<gene>
    <name evidence="2" type="ORF">SMALB_7529</name>
</gene>